<dbReference type="InParanoid" id="B4CTM4"/>
<keyword evidence="4" id="KW-1185">Reference proteome</keyword>
<dbReference type="GO" id="GO:0004527">
    <property type="term" value="F:exonuclease activity"/>
    <property type="evidence" value="ECO:0007669"/>
    <property type="project" value="UniProtKB-KW"/>
</dbReference>
<dbReference type="Gene3D" id="3.90.1640.30">
    <property type="match status" value="1"/>
</dbReference>
<dbReference type="Proteomes" id="UP000005824">
    <property type="component" value="Unassembled WGS sequence"/>
</dbReference>
<dbReference type="InterPro" id="IPR001667">
    <property type="entry name" value="DDH_dom"/>
</dbReference>
<dbReference type="InterPro" id="IPR038763">
    <property type="entry name" value="DHH_sf"/>
</dbReference>
<evidence type="ECO:0000313" key="3">
    <source>
        <dbReference type="EMBL" id="EDY21878.1"/>
    </source>
</evidence>
<name>B4CTM4_9BACT</name>
<feature type="domain" description="DDH" evidence="2">
    <location>
        <begin position="79"/>
        <end position="226"/>
    </location>
</feature>
<evidence type="ECO:0000256" key="1">
    <source>
        <dbReference type="SAM" id="MobiDB-lite"/>
    </source>
</evidence>
<dbReference type="STRING" id="497964.CfE428DRAFT_0003"/>
<comment type="caution">
    <text evidence="3">The sequence shown here is derived from an EMBL/GenBank/DDBJ whole genome shotgun (WGS) entry which is preliminary data.</text>
</comment>
<gene>
    <name evidence="3" type="ORF">CfE428DRAFT_0003</name>
</gene>
<dbReference type="EMBL" id="ABVL01000001">
    <property type="protein sequence ID" value="EDY21878.1"/>
    <property type="molecule type" value="Genomic_DNA"/>
</dbReference>
<evidence type="ECO:0000313" key="4">
    <source>
        <dbReference type="Proteomes" id="UP000005824"/>
    </source>
</evidence>
<evidence type="ECO:0000259" key="2">
    <source>
        <dbReference type="Pfam" id="PF01368"/>
    </source>
</evidence>
<dbReference type="SUPFAM" id="SSF64182">
    <property type="entry name" value="DHH phosphoesterases"/>
    <property type="match status" value="1"/>
</dbReference>
<feature type="region of interest" description="Disordered" evidence="1">
    <location>
        <begin position="322"/>
        <end position="345"/>
    </location>
</feature>
<dbReference type="RefSeq" id="WP_006977330.1">
    <property type="nucleotide sequence ID" value="NZ_ABVL01000001.1"/>
</dbReference>
<dbReference type="InterPro" id="IPR051673">
    <property type="entry name" value="SSDNA_exonuclease_RecJ"/>
</dbReference>
<reference evidence="3 4" key="1">
    <citation type="journal article" date="2011" name="J. Bacteriol.">
        <title>Genome sequence of Chthoniobacter flavus Ellin428, an aerobic heterotrophic soil bacterium.</title>
        <authorList>
            <person name="Kant R."/>
            <person name="van Passel M.W."/>
            <person name="Palva A."/>
            <person name="Lucas S."/>
            <person name="Lapidus A."/>
            <person name="Glavina Del Rio T."/>
            <person name="Dalin E."/>
            <person name="Tice H."/>
            <person name="Bruce D."/>
            <person name="Goodwin L."/>
            <person name="Pitluck S."/>
            <person name="Larimer F.W."/>
            <person name="Land M.L."/>
            <person name="Hauser L."/>
            <person name="Sangwan P."/>
            <person name="de Vos W.M."/>
            <person name="Janssen P.H."/>
            <person name="Smidt H."/>
        </authorList>
    </citation>
    <scope>NUCLEOTIDE SEQUENCE [LARGE SCALE GENOMIC DNA]</scope>
    <source>
        <strain evidence="3 4">Ellin428</strain>
    </source>
</reference>
<accession>B4CTM4</accession>
<dbReference type="eggNOG" id="COG0608">
    <property type="taxonomic scope" value="Bacteria"/>
</dbReference>
<protein>
    <submittedName>
        <fullName evidence="3">Phosphoesterase RecJ domain protein</fullName>
    </submittedName>
</protein>
<dbReference type="PANTHER" id="PTHR30255:SF2">
    <property type="entry name" value="SINGLE-STRANDED-DNA-SPECIFIC EXONUCLEASE RECJ"/>
    <property type="match status" value="1"/>
</dbReference>
<sequence length="345" mass="37373">MTRWIFPQPIDSSEVKRFAGELGVARFAAELLMRRGLSSAMDAEHFLAPRLKSLRDPFLLPNMGLAAERILTAIDRRERIVLYGDYDVDGVTSLALLTRVLRAMGAEPACFLPSRADEGYGLSPDGVARCVSEHDPQLVIAVDCGTSSVAEIAALRAQGVDVIVCDHHECKDALPDCVALVNPKLGDDFHYLCSVGIAFKVAHALLKLRKANDFDLRECLDLVALGSVADLVPLRSENRIFVRNGLLQLAQSKWVGLRALVEVSGLSAPFSPGNIGFGLGPRLNAARTPRDRARCTGALAHRGCRSRTHAWPRRSMRRIASGGPVEEGGVSAGRSAAHGIVRRRA</sequence>
<proteinExistence type="predicted"/>
<dbReference type="PANTHER" id="PTHR30255">
    <property type="entry name" value="SINGLE-STRANDED-DNA-SPECIFIC EXONUCLEASE RECJ"/>
    <property type="match status" value="1"/>
</dbReference>
<dbReference type="AlphaFoldDB" id="B4CTM4"/>
<organism evidence="3 4">
    <name type="scientific">Chthoniobacter flavus Ellin428</name>
    <dbReference type="NCBI Taxonomy" id="497964"/>
    <lineage>
        <taxon>Bacteria</taxon>
        <taxon>Pseudomonadati</taxon>
        <taxon>Verrucomicrobiota</taxon>
        <taxon>Spartobacteria</taxon>
        <taxon>Chthoniobacterales</taxon>
        <taxon>Chthoniobacteraceae</taxon>
        <taxon>Chthoniobacter</taxon>
    </lineage>
</organism>
<dbReference type="Pfam" id="PF01368">
    <property type="entry name" value="DHH"/>
    <property type="match status" value="1"/>
</dbReference>